<keyword evidence="3" id="KW-1185">Reference proteome</keyword>
<evidence type="ECO:0000256" key="1">
    <source>
        <dbReference type="SAM" id="MobiDB-lite"/>
    </source>
</evidence>
<protein>
    <submittedName>
        <fullName evidence="2">Uncharacterized protein</fullName>
    </submittedName>
</protein>
<dbReference type="EMBL" id="CAAALY010042544">
    <property type="protein sequence ID" value="VEL19646.1"/>
    <property type="molecule type" value="Genomic_DNA"/>
</dbReference>
<feature type="compositionally biased region" description="Low complexity" evidence="1">
    <location>
        <begin position="22"/>
        <end position="44"/>
    </location>
</feature>
<comment type="caution">
    <text evidence="2">The sequence shown here is derived from an EMBL/GenBank/DDBJ whole genome shotgun (WGS) entry which is preliminary data.</text>
</comment>
<reference evidence="2" key="1">
    <citation type="submission" date="2018-11" db="EMBL/GenBank/DDBJ databases">
        <authorList>
            <consortium name="Pathogen Informatics"/>
        </authorList>
    </citation>
    <scope>NUCLEOTIDE SEQUENCE</scope>
</reference>
<evidence type="ECO:0000313" key="2">
    <source>
        <dbReference type="EMBL" id="VEL19646.1"/>
    </source>
</evidence>
<name>A0A448WT87_9PLAT</name>
<feature type="region of interest" description="Disordered" evidence="1">
    <location>
        <begin position="1"/>
        <end position="50"/>
    </location>
</feature>
<sequence>MFTIPSANAHLLDEPPSGQCTSTSIGPSLQSSSSVPTQPPSVISEPLPSCGMPNPCETFPLTSPDPSMNINHLHSSQGDFFSPDSTSCIRSVQITHRNGEVPEITSELTTIPIGGSSFGPGWPGSFGGPPINEPTTFVVKPNRTNPLKPPTDSEVLYILPSISMRLTTDQRQSLRRPPATTILQKDKNSVSSPPKRRKPNQMLSDVDSVDPSDERNMSTYTMGCDQNRDQESNLVQEKPTYTLKREVRSSIHPHSCSNLQEVINQGFHLDRIEKTEDYGEHEIPIVHLSFQTDFHGVIQLGLIDVPWLPSLIDSYLKERPFQYDSKFKLSCRVFNLS</sequence>
<accession>A0A448WT87</accession>
<evidence type="ECO:0000313" key="3">
    <source>
        <dbReference type="Proteomes" id="UP000784294"/>
    </source>
</evidence>
<dbReference type="Proteomes" id="UP000784294">
    <property type="component" value="Unassembled WGS sequence"/>
</dbReference>
<feature type="region of interest" description="Disordered" evidence="1">
    <location>
        <begin position="168"/>
        <end position="216"/>
    </location>
</feature>
<organism evidence="2 3">
    <name type="scientific">Protopolystoma xenopodis</name>
    <dbReference type="NCBI Taxonomy" id="117903"/>
    <lineage>
        <taxon>Eukaryota</taxon>
        <taxon>Metazoa</taxon>
        <taxon>Spiralia</taxon>
        <taxon>Lophotrochozoa</taxon>
        <taxon>Platyhelminthes</taxon>
        <taxon>Monogenea</taxon>
        <taxon>Polyopisthocotylea</taxon>
        <taxon>Polystomatidea</taxon>
        <taxon>Polystomatidae</taxon>
        <taxon>Protopolystoma</taxon>
    </lineage>
</organism>
<proteinExistence type="predicted"/>
<gene>
    <name evidence="2" type="ORF">PXEA_LOCUS13086</name>
</gene>
<dbReference type="AlphaFoldDB" id="A0A448WT87"/>